<dbReference type="RefSeq" id="WP_115783263.1">
    <property type="nucleotide sequence ID" value="NZ_BMHL01000024.1"/>
</dbReference>
<feature type="domain" description="ABC-type transport auxiliary lipoprotein component" evidence="2">
    <location>
        <begin position="27"/>
        <end position="185"/>
    </location>
</feature>
<evidence type="ECO:0000256" key="1">
    <source>
        <dbReference type="SAM" id="SignalP"/>
    </source>
</evidence>
<dbReference type="InterPro" id="IPR005586">
    <property type="entry name" value="ABC_trans_aux"/>
</dbReference>
<dbReference type="Gene3D" id="3.40.50.10610">
    <property type="entry name" value="ABC-type transport auxiliary lipoprotein component"/>
    <property type="match status" value="1"/>
</dbReference>
<evidence type="ECO:0000313" key="3">
    <source>
        <dbReference type="EMBL" id="GGC73001.1"/>
    </source>
</evidence>
<organism evidence="3 4">
    <name type="scientific">Paraburkholderia caffeinilytica</name>
    <dbReference type="NCBI Taxonomy" id="1761016"/>
    <lineage>
        <taxon>Bacteria</taxon>
        <taxon>Pseudomonadati</taxon>
        <taxon>Pseudomonadota</taxon>
        <taxon>Betaproteobacteria</taxon>
        <taxon>Burkholderiales</taxon>
        <taxon>Burkholderiaceae</taxon>
        <taxon>Paraburkholderia</taxon>
    </lineage>
</organism>
<gene>
    <name evidence="3" type="ORF">GCM10011400_71440</name>
</gene>
<comment type="caution">
    <text evidence="3">The sequence shown here is derived from an EMBL/GenBank/DDBJ whole genome shotgun (WGS) entry which is preliminary data.</text>
</comment>
<keyword evidence="3" id="KW-0449">Lipoprotein</keyword>
<accession>A0ABQ1NE00</accession>
<dbReference type="Proteomes" id="UP000602004">
    <property type="component" value="Unassembled WGS sequence"/>
</dbReference>
<sequence>MHALFRMGSLAFFLGLAACASTPVHYYTMLAPSAYATSPQSPADFLIDVLPVGVPSYLDQAQLVVRQGTTGVTVLDGERWASPFGDELRNALSAELTQRLGTQDIGGLPRPSDKPLLRIKLQVRRFDAWPGERVQLEAAWSLSFAGDPADSRLSCYGHFDEPANGGYAGMVKAQQHAIAELAARIDIDARRWARSHDMACYPGSDAGHEAQR</sequence>
<protein>
    <submittedName>
        <fullName evidence="3">Lipoprotein</fullName>
    </submittedName>
</protein>
<proteinExistence type="predicted"/>
<dbReference type="EMBL" id="BMHL01000024">
    <property type="protein sequence ID" value="GGC73001.1"/>
    <property type="molecule type" value="Genomic_DNA"/>
</dbReference>
<keyword evidence="1" id="KW-0732">Signal</keyword>
<evidence type="ECO:0000313" key="4">
    <source>
        <dbReference type="Proteomes" id="UP000602004"/>
    </source>
</evidence>
<dbReference type="PROSITE" id="PS51257">
    <property type="entry name" value="PROKAR_LIPOPROTEIN"/>
    <property type="match status" value="1"/>
</dbReference>
<feature type="signal peptide" evidence="1">
    <location>
        <begin position="1"/>
        <end position="26"/>
    </location>
</feature>
<name>A0ABQ1NE00_9BURK</name>
<evidence type="ECO:0000259" key="2">
    <source>
        <dbReference type="Pfam" id="PF03886"/>
    </source>
</evidence>
<feature type="chain" id="PRO_5046061951" evidence="1">
    <location>
        <begin position="27"/>
        <end position="212"/>
    </location>
</feature>
<keyword evidence="4" id="KW-1185">Reference proteome</keyword>
<dbReference type="SUPFAM" id="SSF159594">
    <property type="entry name" value="XCC0632-like"/>
    <property type="match status" value="1"/>
</dbReference>
<dbReference type="Pfam" id="PF03886">
    <property type="entry name" value="ABC_trans_aux"/>
    <property type="match status" value="1"/>
</dbReference>
<reference evidence="4" key="1">
    <citation type="journal article" date="2019" name="Int. J. Syst. Evol. Microbiol.">
        <title>The Global Catalogue of Microorganisms (GCM) 10K type strain sequencing project: providing services to taxonomists for standard genome sequencing and annotation.</title>
        <authorList>
            <consortium name="The Broad Institute Genomics Platform"/>
            <consortium name="The Broad Institute Genome Sequencing Center for Infectious Disease"/>
            <person name="Wu L."/>
            <person name="Ma J."/>
        </authorList>
    </citation>
    <scope>NUCLEOTIDE SEQUENCE [LARGE SCALE GENOMIC DNA]</scope>
    <source>
        <strain evidence="4">CGMCC 1.15103</strain>
    </source>
</reference>